<evidence type="ECO:0000313" key="3">
    <source>
        <dbReference type="Proteomes" id="UP000256709"/>
    </source>
</evidence>
<protein>
    <submittedName>
        <fullName evidence="2">Uncharacterized protein</fullName>
    </submittedName>
</protein>
<reference evidence="2 3" key="1">
    <citation type="submission" date="2017-04" db="EMBL/GenBank/DDBJ databases">
        <title>Comparative genome analysis of Subtercola boreus.</title>
        <authorList>
            <person name="Cho Y.-J."/>
            <person name="Cho A."/>
            <person name="Kim O.-S."/>
            <person name="Lee J.-I."/>
        </authorList>
    </citation>
    <scope>NUCLEOTIDE SEQUENCE [LARGE SCALE GENOMIC DNA]</scope>
    <source>
        <strain evidence="2 3">P27444</strain>
    </source>
</reference>
<comment type="caution">
    <text evidence="2">The sequence shown here is derived from an EMBL/GenBank/DDBJ whole genome shotgun (WGS) entry which is preliminary data.</text>
</comment>
<evidence type="ECO:0000256" key="1">
    <source>
        <dbReference type="SAM" id="Phobius"/>
    </source>
</evidence>
<feature type="transmembrane region" description="Helical" evidence="1">
    <location>
        <begin position="20"/>
        <end position="45"/>
    </location>
</feature>
<dbReference type="EMBL" id="NBXA01000022">
    <property type="protein sequence ID" value="RFA11979.1"/>
    <property type="molecule type" value="Genomic_DNA"/>
</dbReference>
<evidence type="ECO:0000313" key="2">
    <source>
        <dbReference type="EMBL" id="RFA11979.1"/>
    </source>
</evidence>
<keyword evidence="1" id="KW-1133">Transmembrane helix</keyword>
<dbReference type="OrthoDB" id="5116871at2"/>
<dbReference type="Proteomes" id="UP000256709">
    <property type="component" value="Unassembled WGS sequence"/>
</dbReference>
<keyword evidence="1" id="KW-0472">Membrane</keyword>
<proteinExistence type="predicted"/>
<organism evidence="2 3">
    <name type="scientific">Subtercola boreus</name>
    <dbReference type="NCBI Taxonomy" id="120213"/>
    <lineage>
        <taxon>Bacteria</taxon>
        <taxon>Bacillati</taxon>
        <taxon>Actinomycetota</taxon>
        <taxon>Actinomycetes</taxon>
        <taxon>Micrococcales</taxon>
        <taxon>Microbacteriaceae</taxon>
        <taxon>Subtercola</taxon>
    </lineage>
</organism>
<keyword evidence="1" id="KW-0812">Transmembrane</keyword>
<dbReference type="AlphaFoldDB" id="A0A3E0VQT2"/>
<accession>A0A3E0VQT2</accession>
<name>A0A3E0VQT2_9MICO</name>
<sequence length="238" mass="27414">MRIAGFWNIEGWPLPAEWSAWWGFLGFLLTTITVIAALIQLRAFIRESEARGRPFVIADLTFRSNLLNITVSNISTSAAQNVRLSVDRPFESTRPDSAAVLNRIFDPANELQLLAPSRSISWHLDRGPDYMGNKSLPRHYSVTVSYEDPRILRRSPGNPWRKRVPVRYSDSFQLSLDQWSQALLPQDYENKNWNIRNRNESQIRKLASAASGIEDELEQLNEGLKTRKPRIRGRRARL</sequence>
<gene>
    <name evidence="2" type="ORF">B7R21_11640</name>
</gene>
<dbReference type="RefSeq" id="WP_116283418.1">
    <property type="nucleotide sequence ID" value="NZ_NBXA01000022.1"/>
</dbReference>